<evidence type="ECO:0000259" key="2">
    <source>
        <dbReference type="Pfam" id="PF25381"/>
    </source>
</evidence>
<reference evidence="3 4" key="1">
    <citation type="submission" date="2020-06" db="EMBL/GenBank/DDBJ databases">
        <title>The yeast mating-type switching endonuclease HO is a domesticated member of an unorthodox homing genetic element family.</title>
        <authorList>
            <person name="Coughlan A.Y."/>
            <person name="Lombardi L."/>
            <person name="Braun-Galleani S."/>
            <person name="Martos A.R."/>
            <person name="Galeote V."/>
            <person name="Bigey F."/>
            <person name="Dequin S."/>
            <person name="Byrne K.P."/>
            <person name="Wolfe K.H."/>
        </authorList>
    </citation>
    <scope>NUCLEOTIDE SEQUENCE [LARGE SCALE GENOMIC DNA]</scope>
    <source>
        <strain evidence="3 4">CBS2947</strain>
    </source>
</reference>
<dbReference type="Proteomes" id="UP000510647">
    <property type="component" value="Chromosome 5"/>
</dbReference>
<evidence type="ECO:0000256" key="1">
    <source>
        <dbReference type="SAM" id="MobiDB-lite"/>
    </source>
</evidence>
<name>A0A7H9HW38_9SACH</name>
<sequence length="526" mass="59390">MQLLTSLRSSVSISRQNRAKEGNSKCTVDEDVAQSSSVSRTFRSLPQELLDAIKPLVVLLQAHSRKTYYEWALDTLTQDTWQITSKDRPTQFHPVRKLLLVGTEVIAEAEGLGACKVSLVEENDRMQRSGIEVSGQVLSLNGGEVVFSCTNPSSLKDMEKLCLLSIFEYYSILKSVTGTIISSLGIMLSDMHVVLSSAFNYKDWCEIYLQDQGWVKVWCHIDKVGKKSSGSQPTGRYQIKFYTDKKQTSSGNLICFIPDCEYTQDIFFYKNCQLASPDYSQMDLQDFLENLTMIKIVGNVCFPQEGFHKNRSRSSSTLSFLNGNETSSRRSSIVASPNSTSSRLKALSPTRGQHRRKTSELSLDSNHSYYKDLENCIIDPKGLLVRPLSHNGVHHLEAMIRMIIPMMDCTRLYGRPALFKSDRNDPDSLMFGLPKLPTVDYFAKEELNSLHNSASDAAKFPSTDSNAIAMHYYSRLLHEKMTQDPHRDRKLSFRQLASIAQQEKEQLPVLDSQEESFLGSLNSLMV</sequence>
<dbReference type="Pfam" id="PF25381">
    <property type="entry name" value="PH_26"/>
    <property type="match status" value="2"/>
</dbReference>
<feature type="region of interest" description="Disordered" evidence="1">
    <location>
        <begin position="1"/>
        <end position="28"/>
    </location>
</feature>
<dbReference type="InterPro" id="IPR058155">
    <property type="entry name" value="Skg3/CAF120-like_PH"/>
</dbReference>
<dbReference type="AlphaFoldDB" id="A0A7H9HW38"/>
<evidence type="ECO:0000313" key="4">
    <source>
        <dbReference type="Proteomes" id="UP000510647"/>
    </source>
</evidence>
<protein>
    <recommendedName>
        <fullName evidence="2">Skg3/CAF120-like PH-like domain-containing protein</fullName>
    </recommendedName>
</protein>
<feature type="compositionally biased region" description="Polar residues" evidence="1">
    <location>
        <begin position="329"/>
        <end position="343"/>
    </location>
</feature>
<feature type="compositionally biased region" description="Polar residues" evidence="1">
    <location>
        <begin position="1"/>
        <end position="16"/>
    </location>
</feature>
<accession>A0A7H9HW38</accession>
<feature type="region of interest" description="Disordered" evidence="1">
    <location>
        <begin position="329"/>
        <end position="361"/>
    </location>
</feature>
<feature type="domain" description="Skg3/CAF120-like PH-like" evidence="2">
    <location>
        <begin position="382"/>
        <end position="431"/>
    </location>
</feature>
<dbReference type="EMBL" id="CP059271">
    <property type="protein sequence ID" value="QLQ81126.1"/>
    <property type="molecule type" value="Genomic_DNA"/>
</dbReference>
<organism evidence="3 4">
    <name type="scientific">Torulaspora globosa</name>
    <dbReference type="NCBI Taxonomy" id="48254"/>
    <lineage>
        <taxon>Eukaryota</taxon>
        <taxon>Fungi</taxon>
        <taxon>Dikarya</taxon>
        <taxon>Ascomycota</taxon>
        <taxon>Saccharomycotina</taxon>
        <taxon>Saccharomycetes</taxon>
        <taxon>Saccharomycetales</taxon>
        <taxon>Saccharomycetaceae</taxon>
        <taxon>Torulaspora</taxon>
    </lineage>
</organism>
<keyword evidence="4" id="KW-1185">Reference proteome</keyword>
<gene>
    <name evidence="3" type="ORF">HG537_0E04810</name>
</gene>
<dbReference type="OrthoDB" id="5563754at2759"/>
<evidence type="ECO:0000313" key="3">
    <source>
        <dbReference type="EMBL" id="QLQ81126.1"/>
    </source>
</evidence>
<feature type="domain" description="Skg3/CAF120-like PH-like" evidence="2">
    <location>
        <begin position="189"/>
        <end position="267"/>
    </location>
</feature>
<proteinExistence type="predicted"/>